<feature type="region of interest" description="Disordered" evidence="7">
    <location>
        <begin position="3904"/>
        <end position="3925"/>
    </location>
</feature>
<comment type="similarity">
    <text evidence="1 6">Belongs to the UBR4 family.</text>
</comment>
<feature type="region of interest" description="Disordered" evidence="7">
    <location>
        <begin position="1175"/>
        <end position="1205"/>
    </location>
</feature>
<feature type="compositionally biased region" description="Basic residues" evidence="7">
    <location>
        <begin position="2694"/>
        <end position="2709"/>
    </location>
</feature>
<organism evidence="10">
    <name type="scientific">Mesocestoides corti</name>
    <name type="common">Flatworm</name>
    <dbReference type="NCBI Taxonomy" id="53468"/>
    <lineage>
        <taxon>Eukaryota</taxon>
        <taxon>Metazoa</taxon>
        <taxon>Spiralia</taxon>
        <taxon>Lophotrochozoa</taxon>
        <taxon>Platyhelminthes</taxon>
        <taxon>Cestoda</taxon>
        <taxon>Eucestoda</taxon>
        <taxon>Cyclophyllidea</taxon>
        <taxon>Mesocestoididae</taxon>
        <taxon>Mesocestoides</taxon>
    </lineage>
</organism>
<dbReference type="InterPro" id="IPR003126">
    <property type="entry name" value="Znf_UBR"/>
</dbReference>
<feature type="compositionally biased region" description="Low complexity" evidence="7">
    <location>
        <begin position="3062"/>
        <end position="3077"/>
    </location>
</feature>
<feature type="compositionally biased region" description="Low complexity" evidence="7">
    <location>
        <begin position="1427"/>
        <end position="1442"/>
    </location>
</feature>
<feature type="compositionally biased region" description="Basic and acidic residues" evidence="7">
    <location>
        <begin position="2670"/>
        <end position="2693"/>
    </location>
</feature>
<feature type="region of interest" description="Disordered" evidence="7">
    <location>
        <begin position="2655"/>
        <end position="2733"/>
    </location>
</feature>
<dbReference type="CDD" id="cd19674">
    <property type="entry name" value="UBR-box_UBR4_like"/>
    <property type="match status" value="1"/>
</dbReference>
<dbReference type="WBParaSite" id="MCU_003173-RD">
    <property type="protein sequence ID" value="MCU_003173-RD"/>
    <property type="gene ID" value="MCU_003173"/>
</dbReference>
<feature type="compositionally biased region" description="Polar residues" evidence="7">
    <location>
        <begin position="3020"/>
        <end position="3029"/>
    </location>
</feature>
<dbReference type="InterPro" id="IPR045189">
    <property type="entry name" value="UBR4-like"/>
</dbReference>
<feature type="compositionally biased region" description="Basic and acidic residues" evidence="7">
    <location>
        <begin position="1929"/>
        <end position="1938"/>
    </location>
</feature>
<reference evidence="10" key="1">
    <citation type="submission" date="2019-11" db="UniProtKB">
        <authorList>
            <consortium name="WormBaseParasite"/>
        </authorList>
    </citation>
    <scope>IDENTIFICATION</scope>
</reference>
<feature type="region of interest" description="Disordered" evidence="7">
    <location>
        <begin position="3009"/>
        <end position="3088"/>
    </location>
</feature>
<dbReference type="SMART" id="SM00396">
    <property type="entry name" value="ZnF_UBR1"/>
    <property type="match status" value="1"/>
</dbReference>
<evidence type="ECO:0000259" key="9">
    <source>
        <dbReference type="PROSITE" id="PS51157"/>
    </source>
</evidence>
<dbReference type="PROSITE" id="PS51157">
    <property type="entry name" value="ZF_UBR"/>
    <property type="match status" value="1"/>
</dbReference>
<proteinExistence type="inferred from homology"/>
<dbReference type="PANTHER" id="PTHR21725:SF1">
    <property type="entry name" value="E3 UBIQUITIN-PROTEIN LIGASE UBR4"/>
    <property type="match status" value="1"/>
</dbReference>
<feature type="signal peptide" evidence="8">
    <location>
        <begin position="1"/>
        <end position="20"/>
    </location>
</feature>
<evidence type="ECO:0000256" key="1">
    <source>
        <dbReference type="ARBA" id="ARBA00009970"/>
    </source>
</evidence>
<dbReference type="GO" id="GO:0008270">
    <property type="term" value="F:zinc ion binding"/>
    <property type="evidence" value="ECO:0007669"/>
    <property type="project" value="UniProtKB-KW"/>
</dbReference>
<feature type="region of interest" description="Disordered" evidence="7">
    <location>
        <begin position="2822"/>
        <end position="2906"/>
    </location>
</feature>
<dbReference type="PROSITE" id="PS52043">
    <property type="entry name" value="UBR4_E3"/>
    <property type="match status" value="1"/>
</dbReference>
<accession>A0A5K3EUE2</accession>
<feature type="region of interest" description="Disordered" evidence="7">
    <location>
        <begin position="2237"/>
        <end position="2258"/>
    </location>
</feature>
<feature type="region of interest" description="Disordered" evidence="7">
    <location>
        <begin position="1427"/>
        <end position="1456"/>
    </location>
</feature>
<feature type="zinc finger region" description="UBR-type" evidence="5">
    <location>
        <begin position="1033"/>
        <end position="1105"/>
    </location>
</feature>
<feature type="region of interest" description="Disordered" evidence="7">
    <location>
        <begin position="5525"/>
        <end position="5549"/>
    </location>
</feature>
<evidence type="ECO:0000256" key="5">
    <source>
        <dbReference type="PROSITE-ProRule" id="PRU00508"/>
    </source>
</evidence>
<keyword evidence="3 6" id="KW-0863">Zinc-finger</keyword>
<feature type="region of interest" description="Disordered" evidence="7">
    <location>
        <begin position="1922"/>
        <end position="1955"/>
    </location>
</feature>
<evidence type="ECO:0000256" key="3">
    <source>
        <dbReference type="ARBA" id="ARBA00022771"/>
    </source>
</evidence>
<feature type="region of interest" description="Disordered" evidence="7">
    <location>
        <begin position="3150"/>
        <end position="3190"/>
    </location>
</feature>
<dbReference type="InterPro" id="IPR025704">
    <property type="entry name" value="E3_Ub_ligase_UBR4_C"/>
</dbReference>
<evidence type="ECO:0000256" key="4">
    <source>
        <dbReference type="ARBA" id="ARBA00022833"/>
    </source>
</evidence>
<sequence>EPLSRAFTALFFVSTTSSLAASVLTQLRLLPPDAQFTAEPDPLAFRLLAAHLLAVARANPTIIENYCTAVVGHHFADLSPHLAQLISLISAAFSGLASKKAFLQAIINALLEGGRGLRSLRLLVLLRYQLHYFFDPPRHLNSQVRPAIVGGATKVWVFENLIGRGPSAGFFYDLLFDGAKSTTVHPPEDGLAIMTLVSRPDYDRVFTELLRLFDAWWLSSEASTLFASYGTQLNWRLLELLPPSAGFVEEIYARLKGNKVERPGGPYRLMYLLVLLDRLRKSPTSYNSTQSTLSTSGSVLKEKKRSSRCAETLANQTFKAQCARTSSSSRLPVSSVFTSVDEFEAFFTHLRSTIFHPLLILDEAVVQLESLQSQVENGLTVCSLIFWRSVVHALRTLVGRLRPSGKLPTAVASADFDSLPPVPPPVLRTSTATSTKASTDSTKPASIGTQSSTCFGPATEASAEPRRISLPSVSISQIADLLDLLLNLSIHIITPLLGQLKAEIGLTSTKSVVGQLCPDRLAASEKPFSLLISKNATKRLVDALRACTTANDDANQSASGLMLNAWASEVRTFSASDWKVTDTEPLSQVVFNRLSRTPVECTSTPQSILIGHLLREFAMLAETLASRRRLGIQVPSPTSTEDTVAELCRLQLDPALSALDIQLTKSLDCFVSATAVVRERKKSASAVITKATEDCILSALIEGLEGESSECLRVEVFNYLEMATGVPRVLTRCVDDEPHLLARLFVPPASAKQIRLLNFILMRAINPSSNRDLFARAATQALTYALDNQLLSSALSHLTTNELSDRRDCILVERLLRLIATPWTDAHDLCRRCLGMALEQVESCSSCPVRGYFIVSGVRCLALASWNDSGEAHMRLAKHFAKWAEQAEVRMSVEAGERKNDLTLTLCAIYDYFGLLLRALASPSKPNETDTSGSLCLPDISYWQNSCRSISNNLKDPELSKFFNFFYSLGDDDDGVGESKCDHMRPGDGWNSALDRFMLQALCGPAGTHDEPDPLLSTAPFSHCSPLERVCEEVCTFASTQYQFIEQPWYGCYTCGMTSGRGVCHLCAQLCHAGHDLVFNTTGDFFCDCAAEFGVLGKCCSVTRRLGRHGVGQDGLFTNLLPWTNSACLQKSASANACDLIFRAATRAPVSKASCILANGNNTGVAVAESMRPVTPPVPPRLADASPASHPPPATTESGSSGVGVNEGVFASRIRRMGAMRRRSGALTSSLAKTVSRAPDGVGETPLPPVQPLPTLSVMYGCCGALGQSKGNLWKADDDAPRKTAVEAFRKKFGQRPHPHTVALINRVRIQLSSLNQSLQDQLVQIVQSPALTAASCRLLTRELGTLSVLKLDPFEDVFSGLVRSESLLSAAHQWLLSTDRSSSPLIRLTSEIMSPVLILNTESATSSSPSACELLAPPSSVTSSVTTTQAQASSMLSSSESVGGLNRPRTRHPAGVKYPNLLQEQISSVLSPRQTLLNSTMLSQFLEATSLIRSVIHHAGGPSGAMVAALARIPSVGGWRHYLLIGGGSSGPLASSQASKQRDGAVSVYALDDLFATAAECQDEVEEVKLKAYDGGVDSTEAAPLSASLQPFVVPLASLCRVSKLNCGFEPSKLSVHPGNEAIFAASNSAECSVVGLSSLGQACGRVTIAPLLEEKEEVLIKPVWLPNSCRFLCLLTTKSVQIFDIFASSPRLLFYFKPVEGKFCDATFVYAPKKKLDSSKASETHELSEDNDDFSDVYLFVMATFGSIMPQRLLPETRISCGQFYLADCLDWDPESLSSTGSSGTLQRNPRTGTLGGGGVSVFYSNTLNLLLHSYHSGHTVASSIDFGSDNVKVNHSFLLTDGSSSKGGNTLLETNDSTETEIQSSASTATWSGPLNQWSEVREHPGLLTATAVESSGGNRFQRRHLIVAVEPDTVLLQPLPVDTEPPLKRIDEVASRSPKNGPENDEKASKSSSVAISLTQYWAGTSELAARSFSLQISQAGTIQVLATPPACRAIGSRQAASAIDDSAETFASLHKLPPTLPGQFWLQPALRTSDATVKPTDQHLASETPSSPVALEDVLLWDMSSGLSAPYLNRPDYSKAWEFAAHAVAVLPILRHLLETTRPGTANGGDLAYDFHEWSTPSDNVIFYSRDLLSIYNQETLCQRLSQSNTPVTFAGRSLAYTLEARNADSRVHSALDKSDVVTFVVDITSSKPTEEVIVGLRVELADSPEAYYPRFLSVFGRVFYLNVPSTAAPPSMSSKPKTADAAGKNPKPPKLKVVDIPLSLHEMLNVNPDKTSSKGVKPIRLCVGRSNSADTLTSIDRIQVYTVPRAQIDPAVLVQQNMQQSVSESQSSLDHSLCIGDKESRIVTYNTSLVTWFDRLLATGFVTDLPSSKVTRAPCEFTSPSYDIVDKVEDVGGGGSGLLVSSLSEFFAAALSLKQCGIKASLGELQPQFLSSLTSLLPSVFTFPQHPTGRLIPSFINLLACHSGGELPPEAIVNPDSILREQVSDFVNQVTSSTGSSRLLLSASAKCLLRLSRIWQLRHEFGDGCASFPDDMMVSGLCDVLEKRLLFDDEVTPVLRPDVNAAWVELLQPLVKLGIFVLAESSGQELCGSSKVVSSLFYRLLTHPQSQIACNTRDLLCGALACLFSGNHRISSAFFEALSPPFEPGPKASLPAQSQRHQRSSIDKDDDRNDDKNRRSDTDGEGSKRRRLYLRSSQRRQRTRVVTTSNLTEASASSASRTSANDDDLDMLGREISELLQFFSSASLIGDVDDDDANISPRERRLAGALAHLQTLRVSVDELRRRADSGFPTIFTRLASGAPDPIRIIDDFSEGEDEADAQQPYHRLGTTNKDDEEGPNEGDEHGGNGGNADDDDVSVEDDDEDDESEGENADENEPNEGWNAQDTVTNEPRNEEDNANSRADVLTQDFTQFIMRCLQEGGGNGGGSGFDPAAEIRLPEVAEGLAQAQRFIAFDTGHSRGGGGSDGAMPPESAPFDASFLDNADEDTILNLALQLSLRDQGGPGTAALMGEQGEQSATTGSENQRDDTSGETESRELANQSESLSSFHTKDQLPVTAAASTVAATNASNSEDQETKPVTPMQLVHASTDSIEVARKASMASVKSSSSGLSDGILQGLFDNCEEVDRASDSSPCASWGFSSNLITSSSSSSSTSTSDDEDNRHHRGSPPSPPPPPQNNAAGPRDKLSRSAARACIVLVRYLSANWVECVENVTGESRRLVPLFQTSFTLCRLLEAAAQCCELNTEDWNDISLHARNALKDLLVAVATSLLRLHSQLQTPLAKPSGTSERLLLITNLFSRLLSISPSPRCAPLTEEQITISPAALLVSNEALGELSGSGAGDCLRAKCLDACLNIVKGSFESWEKDDKTKNGGESKCATDKNMSSSATSGLASASTRRASLSALGSLPQLTSGLLQCARGVNFSSLVNGYGAGLTSWAPIIDSHSSLSNFDTCHRIDFSTQLTEATVRLTIALCGGMKGDEEAALTTSCNSEELNSKWCSLAYNLLEVLTDLPEGKVTPYTSRLSALLRSLLVLLVGPKHYRQLKDIHLLGQMISRLRGMCIADQRTSVSDENGGVSSEALLVPPANLRLPYRDECSMLTCVHTCLNIALANPSIWQRLCIRMPANLLFMMSTSLCVRDPLARGLLNLVFIAVTSSDRRSEKQISVPPSASTKQSTKGGAASSSNYSKLAAALTQLLTPEEGEGKEQAKLFAEFLRDMVCCRADSRIRHIALGIALALYRHGHGAFRLALLQQLPQLWAELPNFAVYGDELAQLTCYLVVDQPLWAGRVNFLNQLVTLLTSQLTAISDHPKRDAYTALMRVIELGNLNLSVLPTSGSKTLRVKVEDLALADDSHASRQLSRHLTCDQLPSFPLELEPCLICHRGAFNNLPYALLQWGSSSPSRRRTNTSSSTQTGQGGTSYLATSYHARFLSGELRPMEAILDTGRSVEPSRDGHLTYAQAAAAAASSSAANTPVFWTPTPGGAPSFFATPSVSIAGGGSAPEASTQAKSIPGPKPMAVVDIEPQTWVSPNVHIFALPLVHDIAQIGVRFLPPNNALRFVRTLNVYSSNAFECPPSRLMRARHLWSRVAQVHIPATKYNVVIHLASEEDYVFPPQLESSPDAAATVEVRLSPGLTLTANSLIFEYAAFHGMGEDEDYENANGGALGGGLLGPGATSLRNVRKKRVCWRCNLPILQGSTCQNCKQNGNQCSRCLFINLSDEEMFLCTKCGSSNFNFMSFTIVARPNYTAVANLRDDEDRETALSCIVTLTEDLNTTSQALSRVQNNLALNIISTDATTVGGPSSQPNSSLAHFTYYALEAECIQLDATIIACRLWALRQAVANYDAGVGDVSVWKAAPGARGNVGGCYRCMLATVMYSTETLLHTMPKLCNFEVLKEFIQRAVAGLRYLSPVVQNKLRHLIVNATQDSVPLIDHLGEVLVDRLRRTADCQGETYELGHLCSQEVALLGSSVQSILPGNANSVAVATSTTNCLQTNPLDQSAACWEARLRPVFRLLFSLTEQPPSSDELPRHPRSPPAPVVQNILFPCIRNLEALAKYVPVSRKSSTSADEGVEEANNMKSGGFHSPSVNFDAWLRGDKESSYSAWRQHYALSMNIAASEARVMKAVEKLGVQEKAKRRDLILAGRYALRWRYKVLRAKLDLNSPSRAVEETPHGSWMTPLLFSSASNAQGSRNQSCCLSLLKTLSLASSSSTNRAAESLCYLSSECVPYLDRLVYLRGSAFSDDFRIQPVVSTMWELSGGSALGLVPKIARARGNVAIMRPAVVPSDSSRPLPMRPLLLLKAKLLDRLDPLLTRTLATMSSIEGAGSLLPTGQRWTECVPPQLSPTSGTGALPGVNPACVLLHTSDLLRLLQPLNDLGPEYQNQLVRFLLHITVNLRPLVYQRSAYTSKAESVYKAMLDQLSGLAGSRTRDYLKVVLDFLAQYPVDANHNAIVFLLEQLCAPVCPIETEIPPFPVRLSVWRDQEEYLFVRRIREVVMSNTRGFGPTISDVINYICTENNLTTDMRLEMVCENQILMPQLLLRDVYTHIWLANPNNANAVMELVYRIPGLEEDNLPYVETIPHPPIPPEQYSHLVVLAEHPHGLAGILNRLATVNDALKCCDLLHVSVHLLEYCLKVPQCQARLVDPQYRAIPILLEVLSACLHVIRLPAGHCHAQFHDQVTSRLVRVLTALLRGATSLGSDAGPLLLPRLLNCIASQSDLAVVHSGVARLPGLLALGEASRMNAIVDFLRQHAVRRLEAHEVGNADLMQCCCALVTGIPNETLDGRRLRAKLVTDLGLLSLCVNYLWELIPAKVLALSEEAALDTKDPDLECFLSDNALPFVLQLMRGCVWTVGHGTDDPIPPAFPAAPSGCTTRQLLAFLHKLETSKSAGRVGLLAEDLLDEWVGTVKEGEAEGGGTDVDPQSLAGVVSTVRELRRLTVQRNRRIAREVRQRQLLSLNMKINEKGQVAMSASDKLAEMTAQVVEETGLQCAICHGGPRSAPQEELAIYVFIRRCPLEEGLSTTPSTSSRSTPGKSGAPPSTTDSEGFTTVSSFVVVHFECHVKAIRASNQSEWTVASRHNRDARCNCLIPILMGGTQANQGEDDLRTNLDELFAKRMSSYAMNIMSLVSLPISTKLVFHDIKLLLLRFAHQRPFHSETGGGARESNMNLVPHLMQVRCILFFYLEPRLDRYFRAEQGADCGRGTIQSHASYRQTRDLLEYRPRRLLGSPRPALLHRGCSSPSHP</sequence>
<name>A0A5K3EUE2_MESCO</name>
<feature type="compositionally biased region" description="Low complexity" evidence="7">
    <location>
        <begin position="429"/>
        <end position="446"/>
    </location>
</feature>
<feature type="compositionally biased region" description="Acidic residues" evidence="7">
    <location>
        <begin position="2858"/>
        <end position="2884"/>
    </location>
</feature>
<feature type="compositionally biased region" description="Basic and acidic residues" evidence="7">
    <location>
        <begin position="3369"/>
        <end position="3384"/>
    </location>
</feature>
<evidence type="ECO:0000256" key="7">
    <source>
        <dbReference type="SAM" id="MobiDB-lite"/>
    </source>
</evidence>
<feature type="compositionally biased region" description="Low complexity" evidence="7">
    <location>
        <begin position="5526"/>
        <end position="5537"/>
    </location>
</feature>
<keyword evidence="4" id="KW-0862">Zinc</keyword>
<evidence type="ECO:0000256" key="6">
    <source>
        <dbReference type="PROSITE-ProRule" id="PRU01388"/>
    </source>
</evidence>
<feature type="compositionally biased region" description="Polar residues" evidence="7">
    <location>
        <begin position="3671"/>
        <end position="3687"/>
    </location>
</feature>
<dbReference type="Pfam" id="PF13764">
    <property type="entry name" value="E3_UbLigase_R4"/>
    <property type="match status" value="1"/>
</dbReference>
<feature type="region of interest" description="UBR4 E3 catalytic module" evidence="6">
    <location>
        <begin position="5341"/>
        <end position="5749"/>
    </location>
</feature>
<feature type="compositionally biased region" description="Polar residues" evidence="7">
    <location>
        <begin position="3044"/>
        <end position="3054"/>
    </location>
</feature>
<keyword evidence="2" id="KW-0479">Metal-binding</keyword>
<feature type="region of interest" description="Disordered" evidence="7">
    <location>
        <begin position="3667"/>
        <end position="3687"/>
    </location>
</feature>
<feature type="domain" description="UBR-type" evidence="9">
    <location>
        <begin position="1033"/>
        <end position="1105"/>
    </location>
</feature>
<feature type="compositionally biased region" description="Low complexity" evidence="7">
    <location>
        <begin position="2720"/>
        <end position="2729"/>
    </location>
</feature>
<evidence type="ECO:0000256" key="8">
    <source>
        <dbReference type="SAM" id="SignalP"/>
    </source>
</evidence>
<feature type="compositionally biased region" description="Polar residues" evidence="7">
    <location>
        <begin position="2888"/>
        <end position="2897"/>
    </location>
</feature>
<dbReference type="PANTHER" id="PTHR21725">
    <property type="entry name" value="E3 UBIQUITIN-PROTEIN LIGASE UBR4"/>
    <property type="match status" value="1"/>
</dbReference>
<feature type="compositionally biased region" description="Basic and acidic residues" evidence="7">
    <location>
        <begin position="3030"/>
        <end position="3043"/>
    </location>
</feature>
<protein>
    <submittedName>
        <fullName evidence="10">UBR-type domain-containing protein</fullName>
    </submittedName>
</protein>
<evidence type="ECO:0000256" key="2">
    <source>
        <dbReference type="ARBA" id="ARBA00022723"/>
    </source>
</evidence>
<feature type="region of interest" description="Disordered" evidence="7">
    <location>
        <begin position="3369"/>
        <end position="3394"/>
    </location>
</feature>
<feature type="region of interest" description="Disordered" evidence="7">
    <location>
        <begin position="422"/>
        <end position="458"/>
    </location>
</feature>
<feature type="compositionally biased region" description="Low complexity" evidence="7">
    <location>
        <begin position="3151"/>
        <end position="3161"/>
    </location>
</feature>
<evidence type="ECO:0000313" key="10">
    <source>
        <dbReference type="WBParaSite" id="MCU_003173-RD"/>
    </source>
</evidence>
<feature type="chain" id="PRO_5024462658" evidence="8">
    <location>
        <begin position="21"/>
        <end position="5749"/>
    </location>
</feature>
<keyword evidence="8" id="KW-0732">Signal</keyword>
<feature type="compositionally biased region" description="Low complexity" evidence="7">
    <location>
        <begin position="3904"/>
        <end position="3919"/>
    </location>
</feature>